<keyword evidence="7 8" id="KW-0472">Membrane</keyword>
<dbReference type="PROSITE" id="PS50928">
    <property type="entry name" value="ABC_TM1"/>
    <property type="match status" value="1"/>
</dbReference>
<keyword evidence="5" id="KW-0029">Amino-acid transport</keyword>
<feature type="transmembrane region" description="Helical" evidence="8">
    <location>
        <begin position="235"/>
        <end position="254"/>
    </location>
</feature>
<organism evidence="11 12">
    <name type="scientific">Isoptericola chiayiensis</name>
    <dbReference type="NCBI Taxonomy" id="579446"/>
    <lineage>
        <taxon>Bacteria</taxon>
        <taxon>Bacillati</taxon>
        <taxon>Actinomycetota</taxon>
        <taxon>Actinomycetes</taxon>
        <taxon>Micrococcales</taxon>
        <taxon>Promicromonosporaceae</taxon>
        <taxon>Isoptericola</taxon>
    </lineage>
</organism>
<evidence type="ECO:0000256" key="1">
    <source>
        <dbReference type="ARBA" id="ARBA00004651"/>
    </source>
</evidence>
<dbReference type="InterPro" id="IPR000515">
    <property type="entry name" value="MetI-like"/>
</dbReference>
<evidence type="ECO:0000256" key="2">
    <source>
        <dbReference type="ARBA" id="ARBA00022448"/>
    </source>
</evidence>
<feature type="domain" description="ABC transmembrane type-1" evidence="10">
    <location>
        <begin position="74"/>
        <end position="281"/>
    </location>
</feature>
<dbReference type="PANTHER" id="PTHR30614">
    <property type="entry name" value="MEMBRANE COMPONENT OF AMINO ACID ABC TRANSPORTER"/>
    <property type="match status" value="1"/>
</dbReference>
<keyword evidence="12" id="KW-1185">Reference proteome</keyword>
<dbReference type="PANTHER" id="PTHR30614:SF0">
    <property type="entry name" value="L-CYSTINE TRANSPORT SYSTEM PERMEASE PROTEIN TCYL"/>
    <property type="match status" value="1"/>
</dbReference>
<evidence type="ECO:0000259" key="10">
    <source>
        <dbReference type="PROSITE" id="PS50928"/>
    </source>
</evidence>
<feature type="transmembrane region" description="Helical" evidence="8">
    <location>
        <begin position="157"/>
        <end position="177"/>
    </location>
</feature>
<feature type="region of interest" description="Disordered" evidence="9">
    <location>
        <begin position="299"/>
        <end position="346"/>
    </location>
</feature>
<keyword evidence="4 8" id="KW-0812">Transmembrane</keyword>
<keyword evidence="6 8" id="KW-1133">Transmembrane helix</keyword>
<evidence type="ECO:0000256" key="6">
    <source>
        <dbReference type="ARBA" id="ARBA00022989"/>
    </source>
</evidence>
<accession>A0ABP8YIX6</accession>
<name>A0ABP8YIX6_9MICO</name>
<feature type="region of interest" description="Disordered" evidence="9">
    <location>
        <begin position="1"/>
        <end position="24"/>
    </location>
</feature>
<dbReference type="InterPro" id="IPR035906">
    <property type="entry name" value="MetI-like_sf"/>
</dbReference>
<feature type="transmembrane region" description="Helical" evidence="8">
    <location>
        <begin position="260"/>
        <end position="284"/>
    </location>
</feature>
<evidence type="ECO:0000256" key="3">
    <source>
        <dbReference type="ARBA" id="ARBA00022475"/>
    </source>
</evidence>
<evidence type="ECO:0000256" key="7">
    <source>
        <dbReference type="ARBA" id="ARBA00023136"/>
    </source>
</evidence>
<dbReference type="Proteomes" id="UP001500956">
    <property type="component" value="Unassembled WGS sequence"/>
</dbReference>
<reference evidence="12" key="1">
    <citation type="journal article" date="2019" name="Int. J. Syst. Evol. Microbiol.">
        <title>The Global Catalogue of Microorganisms (GCM) 10K type strain sequencing project: providing services to taxonomists for standard genome sequencing and annotation.</title>
        <authorList>
            <consortium name="The Broad Institute Genomics Platform"/>
            <consortium name="The Broad Institute Genome Sequencing Center for Infectious Disease"/>
            <person name="Wu L."/>
            <person name="Ma J."/>
        </authorList>
    </citation>
    <scope>NUCLEOTIDE SEQUENCE [LARGE SCALE GENOMIC DNA]</scope>
    <source>
        <strain evidence="12">JCM 18063</strain>
    </source>
</reference>
<dbReference type="NCBIfam" id="TIGR01726">
    <property type="entry name" value="HEQRo_perm_3TM"/>
    <property type="match status" value="1"/>
</dbReference>
<feature type="transmembrane region" description="Helical" evidence="8">
    <location>
        <begin position="33"/>
        <end position="53"/>
    </location>
</feature>
<dbReference type="Gene3D" id="1.10.3720.10">
    <property type="entry name" value="MetI-like"/>
    <property type="match status" value="1"/>
</dbReference>
<evidence type="ECO:0000256" key="9">
    <source>
        <dbReference type="SAM" id="MobiDB-lite"/>
    </source>
</evidence>
<comment type="similarity">
    <text evidence="8">Belongs to the binding-protein-dependent transport system permease family.</text>
</comment>
<feature type="transmembrane region" description="Helical" evidence="8">
    <location>
        <begin position="110"/>
        <end position="137"/>
    </location>
</feature>
<feature type="transmembrane region" description="Helical" evidence="8">
    <location>
        <begin position="73"/>
        <end position="98"/>
    </location>
</feature>
<evidence type="ECO:0000256" key="5">
    <source>
        <dbReference type="ARBA" id="ARBA00022970"/>
    </source>
</evidence>
<sequence>MTSHATDTPRAGARSSDLPEPLHARPVPRPGRWVSAVVVLVLAAMVLHALVTNPNFRWDTVWLYLRDVNVVRGVGWTLVLTFGSMAIAVVLAVLLAIMRRSDNPVMRSVSWAYIWFFRGTPIYTQLVFWGLISVLYPRLSLGVPFGPEFFVFDTRDVITAFWAALLGLALNEAAYLAEIVRAGLGSVDPGQAEAARALGMKESRILRRIVLPQAMRVIAPPTGNETISMLKTTSLVVAVPFTLEITYATSAIGTRTFQPIPLLIVAALWYLLITSVLMVGQYYIERYYGRGFDGGATGPRRGAGRKGSGGTGSTGGAGRRAGRLSRQAAIRGAGTTKDDPFAEVTP</sequence>
<keyword evidence="3" id="KW-1003">Cell membrane</keyword>
<proteinExistence type="inferred from homology"/>
<comment type="subcellular location">
    <subcellularLocation>
        <location evidence="1 8">Cell membrane</location>
        <topology evidence="1 8">Multi-pass membrane protein</topology>
    </subcellularLocation>
</comment>
<evidence type="ECO:0000256" key="4">
    <source>
        <dbReference type="ARBA" id="ARBA00022692"/>
    </source>
</evidence>
<keyword evidence="2 8" id="KW-0813">Transport</keyword>
<protein>
    <submittedName>
        <fullName evidence="11">Amino acid ABC transporter permease</fullName>
    </submittedName>
</protein>
<dbReference type="Pfam" id="PF00528">
    <property type="entry name" value="BPD_transp_1"/>
    <property type="match status" value="1"/>
</dbReference>
<dbReference type="SUPFAM" id="SSF161098">
    <property type="entry name" value="MetI-like"/>
    <property type="match status" value="1"/>
</dbReference>
<evidence type="ECO:0000313" key="11">
    <source>
        <dbReference type="EMBL" id="GAA4731556.1"/>
    </source>
</evidence>
<feature type="compositionally biased region" description="Gly residues" evidence="9">
    <location>
        <begin position="305"/>
        <end position="319"/>
    </location>
</feature>
<comment type="caution">
    <text evidence="11">The sequence shown here is derived from an EMBL/GenBank/DDBJ whole genome shotgun (WGS) entry which is preliminary data.</text>
</comment>
<evidence type="ECO:0000313" key="12">
    <source>
        <dbReference type="Proteomes" id="UP001500956"/>
    </source>
</evidence>
<gene>
    <name evidence="11" type="ORF">GCM10023216_24540</name>
</gene>
<dbReference type="InterPro" id="IPR043429">
    <property type="entry name" value="ArtM/GltK/GlnP/TcyL/YhdX-like"/>
</dbReference>
<dbReference type="RefSeq" id="WP_172153717.1">
    <property type="nucleotide sequence ID" value="NZ_BAABID010000011.1"/>
</dbReference>
<evidence type="ECO:0000256" key="8">
    <source>
        <dbReference type="RuleBase" id="RU363032"/>
    </source>
</evidence>
<dbReference type="InterPro" id="IPR010065">
    <property type="entry name" value="AA_ABC_transptr_permease_3TM"/>
</dbReference>
<dbReference type="CDD" id="cd06261">
    <property type="entry name" value="TM_PBP2"/>
    <property type="match status" value="1"/>
</dbReference>
<dbReference type="EMBL" id="BAABID010000011">
    <property type="protein sequence ID" value="GAA4731556.1"/>
    <property type="molecule type" value="Genomic_DNA"/>
</dbReference>